<dbReference type="CDD" id="cd05014">
    <property type="entry name" value="SIS_Kpsf"/>
    <property type="match status" value="1"/>
</dbReference>
<dbReference type="OrthoDB" id="9762536at2"/>
<keyword evidence="3 7" id="KW-0129">CBS domain</keyword>
<feature type="domain" description="CBS" evidence="8">
    <location>
        <begin position="220"/>
        <end position="280"/>
    </location>
</feature>
<accession>A0A1M5C779</accession>
<dbReference type="InterPro" id="IPR035474">
    <property type="entry name" value="SIS_Kpsf"/>
</dbReference>
<reference evidence="11" key="1">
    <citation type="submission" date="2016-11" db="EMBL/GenBank/DDBJ databases">
        <authorList>
            <person name="Varghese N."/>
            <person name="Submissions S."/>
        </authorList>
    </citation>
    <scope>NUCLEOTIDE SEQUENCE [LARGE SCALE GENOMIC DNA]</scope>
    <source>
        <strain evidence="11">DSM 9756</strain>
    </source>
</reference>
<dbReference type="SMART" id="SM00116">
    <property type="entry name" value="CBS"/>
    <property type="match status" value="2"/>
</dbReference>
<keyword evidence="5" id="KW-0862">Zinc</keyword>
<name>A0A1M5C779_9BACT</name>
<dbReference type="NCBIfam" id="TIGR00393">
    <property type="entry name" value="kpsF"/>
    <property type="match status" value="1"/>
</dbReference>
<gene>
    <name evidence="10" type="ORF">SAMN02745206_02128</name>
</gene>
<dbReference type="PANTHER" id="PTHR42745">
    <property type="match status" value="1"/>
</dbReference>
<dbReference type="PIRSF" id="PIRSF004692">
    <property type="entry name" value="KdsD_KpsF"/>
    <property type="match status" value="1"/>
</dbReference>
<keyword evidence="2" id="KW-0677">Repeat</keyword>
<keyword evidence="10" id="KW-0413">Isomerase</keyword>
<evidence type="ECO:0000256" key="2">
    <source>
        <dbReference type="ARBA" id="ARBA00022737"/>
    </source>
</evidence>
<evidence type="ECO:0000259" key="8">
    <source>
        <dbReference type="PROSITE" id="PS51371"/>
    </source>
</evidence>
<feature type="site" description="Catalytically relevant" evidence="6">
    <location>
        <position position="203"/>
    </location>
</feature>
<dbReference type="EMBL" id="FQVB01000019">
    <property type="protein sequence ID" value="SHF50561.1"/>
    <property type="molecule type" value="Genomic_DNA"/>
</dbReference>
<dbReference type="FunFam" id="3.40.50.10490:FF:000011">
    <property type="entry name" value="Arabinose 5-phosphate isomerase"/>
    <property type="match status" value="1"/>
</dbReference>
<feature type="binding site" evidence="5">
    <location>
        <position position="92"/>
    </location>
    <ligand>
        <name>Zn(2+)</name>
        <dbReference type="ChEBI" id="CHEBI:29105"/>
    </ligand>
</feature>
<dbReference type="SUPFAM" id="SSF53697">
    <property type="entry name" value="SIS domain"/>
    <property type="match status" value="1"/>
</dbReference>
<evidence type="ECO:0000313" key="10">
    <source>
        <dbReference type="EMBL" id="SHF50561.1"/>
    </source>
</evidence>
<evidence type="ECO:0000256" key="5">
    <source>
        <dbReference type="PIRSR" id="PIRSR004692-2"/>
    </source>
</evidence>
<feature type="site" description="Catalytically relevant" evidence="6">
    <location>
        <position position="121"/>
    </location>
</feature>
<evidence type="ECO:0000256" key="3">
    <source>
        <dbReference type="ARBA" id="ARBA00023122"/>
    </source>
</evidence>
<feature type="domain" description="SIS" evidence="9">
    <location>
        <begin position="51"/>
        <end position="194"/>
    </location>
</feature>
<keyword evidence="5" id="KW-0479">Metal-binding</keyword>
<comment type="similarity">
    <text evidence="1 4">Belongs to the SIS family. GutQ/KpsF subfamily.</text>
</comment>
<sequence length="343" mass="36576">METQAAQELPAKPALPLSRKDLVRIAKDVLHIEAEGILTLIEHVDESFAQAVEMILESKGRVIVTGVGKSGIVGRKIVATLSSTGTPALFLHPVEAMHGDLGMVRPEDIVLALSNSGETDEINFILPSLRAMGTKILAFTGNLHSTLAEHSDLAIYTGVPREACPLGLAPTASSTAMLAMGDALAVALIKARDFKARDFRRFHPGGQLGRQLQARVSDLMRCGDAVPVVNPQCTLIDAVRHISRKGLGATLVADGAGALVGILTDGDLRRAIENLGTLDGRTVGDVMTRSPRTIPPDIKVGEAIEIMEKHLVTVLPVTDAHNRILGILHLHDLLGKGRIRFST</sequence>
<dbReference type="Proteomes" id="UP000184076">
    <property type="component" value="Unassembled WGS sequence"/>
</dbReference>
<dbReference type="InterPro" id="IPR004800">
    <property type="entry name" value="KdsD/KpsF-type"/>
</dbReference>
<dbReference type="GO" id="GO:1901135">
    <property type="term" value="P:carbohydrate derivative metabolic process"/>
    <property type="evidence" value="ECO:0007669"/>
    <property type="project" value="InterPro"/>
</dbReference>
<dbReference type="CDD" id="cd04604">
    <property type="entry name" value="CBS_pair_SIS_assoc"/>
    <property type="match status" value="1"/>
</dbReference>
<dbReference type="AlphaFoldDB" id="A0A1M5C779"/>
<dbReference type="STRING" id="1121391.SAMN02745206_02128"/>
<feature type="domain" description="CBS" evidence="8">
    <location>
        <begin position="287"/>
        <end position="343"/>
    </location>
</feature>
<dbReference type="PROSITE" id="PS51464">
    <property type="entry name" value="SIS"/>
    <property type="match status" value="1"/>
</dbReference>
<dbReference type="Gene3D" id="3.10.580.10">
    <property type="entry name" value="CBS-domain"/>
    <property type="match status" value="1"/>
</dbReference>
<dbReference type="GO" id="GO:0019146">
    <property type="term" value="F:arabinose-5-phosphate isomerase activity"/>
    <property type="evidence" value="ECO:0007669"/>
    <property type="project" value="UniProtKB-ARBA"/>
</dbReference>
<protein>
    <submittedName>
        <fullName evidence="10">Arabinose-5-phosphate isomerase</fullName>
    </submittedName>
</protein>
<evidence type="ECO:0000256" key="7">
    <source>
        <dbReference type="PROSITE-ProRule" id="PRU00703"/>
    </source>
</evidence>
<dbReference type="GO" id="GO:0046872">
    <property type="term" value="F:metal ion binding"/>
    <property type="evidence" value="ECO:0007669"/>
    <property type="project" value="UniProtKB-KW"/>
</dbReference>
<evidence type="ECO:0000259" key="9">
    <source>
        <dbReference type="PROSITE" id="PS51464"/>
    </source>
</evidence>
<dbReference type="InterPro" id="IPR000644">
    <property type="entry name" value="CBS_dom"/>
</dbReference>
<feature type="site" description="Catalytically relevant" evidence="6">
    <location>
        <position position="162"/>
    </location>
</feature>
<dbReference type="PROSITE" id="PS51371">
    <property type="entry name" value="CBS"/>
    <property type="match status" value="2"/>
</dbReference>
<feature type="site" description="Catalytically relevant" evidence="6">
    <location>
        <position position="69"/>
    </location>
</feature>
<evidence type="ECO:0000313" key="11">
    <source>
        <dbReference type="Proteomes" id="UP000184076"/>
    </source>
</evidence>
<evidence type="ECO:0000256" key="6">
    <source>
        <dbReference type="PIRSR" id="PIRSR004692-3"/>
    </source>
</evidence>
<dbReference type="GO" id="GO:0005975">
    <property type="term" value="P:carbohydrate metabolic process"/>
    <property type="evidence" value="ECO:0007669"/>
    <property type="project" value="InterPro"/>
</dbReference>
<proteinExistence type="inferred from homology"/>
<evidence type="ECO:0000256" key="4">
    <source>
        <dbReference type="PIRNR" id="PIRNR004692"/>
    </source>
</evidence>
<dbReference type="PANTHER" id="PTHR42745:SF1">
    <property type="entry name" value="ARABINOSE 5-PHOSPHATE ISOMERASE KDSD"/>
    <property type="match status" value="1"/>
</dbReference>
<organism evidence="10 11">
    <name type="scientific">Desulfacinum infernum DSM 9756</name>
    <dbReference type="NCBI Taxonomy" id="1121391"/>
    <lineage>
        <taxon>Bacteria</taxon>
        <taxon>Pseudomonadati</taxon>
        <taxon>Thermodesulfobacteriota</taxon>
        <taxon>Syntrophobacteria</taxon>
        <taxon>Syntrophobacterales</taxon>
        <taxon>Syntrophobacteraceae</taxon>
        <taxon>Desulfacinum</taxon>
    </lineage>
</organism>
<evidence type="ECO:0000256" key="1">
    <source>
        <dbReference type="ARBA" id="ARBA00008165"/>
    </source>
</evidence>
<dbReference type="Gene3D" id="3.40.50.10490">
    <property type="entry name" value="Glucose-6-phosphate isomerase like protein, domain 1"/>
    <property type="match status" value="1"/>
</dbReference>
<dbReference type="InterPro" id="IPR001347">
    <property type="entry name" value="SIS_dom"/>
</dbReference>
<dbReference type="GO" id="GO:0097367">
    <property type="term" value="F:carbohydrate derivative binding"/>
    <property type="evidence" value="ECO:0007669"/>
    <property type="project" value="InterPro"/>
</dbReference>
<dbReference type="InterPro" id="IPR050986">
    <property type="entry name" value="GutQ/KpsF_isomerases"/>
</dbReference>
<dbReference type="RefSeq" id="WP_073039130.1">
    <property type="nucleotide sequence ID" value="NZ_FQVB01000019.1"/>
</dbReference>
<keyword evidence="11" id="KW-1185">Reference proteome</keyword>
<dbReference type="InterPro" id="IPR046348">
    <property type="entry name" value="SIS_dom_sf"/>
</dbReference>
<dbReference type="InterPro" id="IPR046342">
    <property type="entry name" value="CBS_dom_sf"/>
</dbReference>
<dbReference type="Pfam" id="PF01380">
    <property type="entry name" value="SIS"/>
    <property type="match status" value="1"/>
</dbReference>
<dbReference type="Pfam" id="PF00571">
    <property type="entry name" value="CBS"/>
    <property type="match status" value="2"/>
</dbReference>